<name>A0A5B7J840_PORTR</name>
<keyword evidence="2" id="KW-1185">Reference proteome</keyword>
<reference evidence="1 2" key="1">
    <citation type="submission" date="2019-05" db="EMBL/GenBank/DDBJ databases">
        <title>Another draft genome of Portunus trituberculatus and its Hox gene families provides insights of decapod evolution.</title>
        <authorList>
            <person name="Jeong J.-H."/>
            <person name="Song I."/>
            <person name="Kim S."/>
            <person name="Choi T."/>
            <person name="Kim D."/>
            <person name="Ryu S."/>
            <person name="Kim W."/>
        </authorList>
    </citation>
    <scope>NUCLEOTIDE SEQUENCE [LARGE SCALE GENOMIC DNA]</scope>
    <source>
        <tissue evidence="1">Muscle</tissue>
    </source>
</reference>
<protein>
    <submittedName>
        <fullName evidence="1">Uncharacterized protein</fullName>
    </submittedName>
</protein>
<proteinExistence type="predicted"/>
<evidence type="ECO:0000313" key="2">
    <source>
        <dbReference type="Proteomes" id="UP000324222"/>
    </source>
</evidence>
<accession>A0A5B7J840</accession>
<comment type="caution">
    <text evidence="1">The sequence shown here is derived from an EMBL/GenBank/DDBJ whole genome shotgun (WGS) entry which is preliminary data.</text>
</comment>
<dbReference type="AlphaFoldDB" id="A0A5B7J840"/>
<dbReference type="EMBL" id="VSRR010086208">
    <property type="protein sequence ID" value="MPC90989.1"/>
    <property type="molecule type" value="Genomic_DNA"/>
</dbReference>
<evidence type="ECO:0000313" key="1">
    <source>
        <dbReference type="EMBL" id="MPC90989.1"/>
    </source>
</evidence>
<organism evidence="1 2">
    <name type="scientific">Portunus trituberculatus</name>
    <name type="common">Swimming crab</name>
    <name type="synonym">Neptunus trituberculatus</name>
    <dbReference type="NCBI Taxonomy" id="210409"/>
    <lineage>
        <taxon>Eukaryota</taxon>
        <taxon>Metazoa</taxon>
        <taxon>Ecdysozoa</taxon>
        <taxon>Arthropoda</taxon>
        <taxon>Crustacea</taxon>
        <taxon>Multicrustacea</taxon>
        <taxon>Malacostraca</taxon>
        <taxon>Eumalacostraca</taxon>
        <taxon>Eucarida</taxon>
        <taxon>Decapoda</taxon>
        <taxon>Pleocyemata</taxon>
        <taxon>Brachyura</taxon>
        <taxon>Eubrachyura</taxon>
        <taxon>Portunoidea</taxon>
        <taxon>Portunidae</taxon>
        <taxon>Portuninae</taxon>
        <taxon>Portunus</taxon>
    </lineage>
</organism>
<dbReference type="Proteomes" id="UP000324222">
    <property type="component" value="Unassembled WGS sequence"/>
</dbReference>
<gene>
    <name evidence="1" type="ORF">E2C01_085997</name>
</gene>
<sequence>MAAHMVVNKALALPLPLSCSDTSITGNTEAECWYSSS</sequence>